<dbReference type="Pfam" id="PF01636">
    <property type="entry name" value="APH"/>
    <property type="match status" value="1"/>
</dbReference>
<name>A0ABW2FTP1_9ACTN</name>
<organism evidence="3 4">
    <name type="scientific">Kitasatospora paranensis</name>
    <dbReference type="NCBI Taxonomy" id="258053"/>
    <lineage>
        <taxon>Bacteria</taxon>
        <taxon>Bacillati</taxon>
        <taxon>Actinomycetota</taxon>
        <taxon>Actinomycetes</taxon>
        <taxon>Kitasatosporales</taxon>
        <taxon>Streptomycetaceae</taxon>
        <taxon>Kitasatospora</taxon>
    </lineage>
</organism>
<accession>A0ABW2FTP1</accession>
<dbReference type="InterPro" id="IPR011009">
    <property type="entry name" value="Kinase-like_dom_sf"/>
</dbReference>
<dbReference type="Gene3D" id="3.30.200.20">
    <property type="entry name" value="Phosphorylase Kinase, domain 1"/>
    <property type="match status" value="1"/>
</dbReference>
<feature type="region of interest" description="Disordered" evidence="1">
    <location>
        <begin position="243"/>
        <end position="266"/>
    </location>
</feature>
<protein>
    <submittedName>
        <fullName evidence="3">Phosphotransferase family protein</fullName>
    </submittedName>
</protein>
<proteinExistence type="predicted"/>
<feature type="domain" description="Aminoglycoside phosphotransferase" evidence="2">
    <location>
        <begin position="43"/>
        <end position="243"/>
    </location>
</feature>
<comment type="caution">
    <text evidence="3">The sequence shown here is derived from an EMBL/GenBank/DDBJ whole genome shotgun (WGS) entry which is preliminary data.</text>
</comment>
<dbReference type="RefSeq" id="WP_380230853.1">
    <property type="nucleotide sequence ID" value="NZ_JBHSVH010000002.1"/>
</dbReference>
<dbReference type="SUPFAM" id="SSF56112">
    <property type="entry name" value="Protein kinase-like (PK-like)"/>
    <property type="match status" value="1"/>
</dbReference>
<dbReference type="InterPro" id="IPR002575">
    <property type="entry name" value="Aminoglycoside_PTrfase"/>
</dbReference>
<keyword evidence="4" id="KW-1185">Reference proteome</keyword>
<gene>
    <name evidence="3" type="ORF">ACFQMG_09230</name>
</gene>
<dbReference type="Gene3D" id="3.90.1200.10">
    <property type="match status" value="1"/>
</dbReference>
<evidence type="ECO:0000259" key="2">
    <source>
        <dbReference type="Pfam" id="PF01636"/>
    </source>
</evidence>
<reference evidence="4" key="1">
    <citation type="journal article" date="2019" name="Int. J. Syst. Evol. Microbiol.">
        <title>The Global Catalogue of Microorganisms (GCM) 10K type strain sequencing project: providing services to taxonomists for standard genome sequencing and annotation.</title>
        <authorList>
            <consortium name="The Broad Institute Genomics Platform"/>
            <consortium name="The Broad Institute Genome Sequencing Center for Infectious Disease"/>
            <person name="Wu L."/>
            <person name="Ma J."/>
        </authorList>
    </citation>
    <scope>NUCLEOTIDE SEQUENCE [LARGE SCALE GENOMIC DNA]</scope>
    <source>
        <strain evidence="4">CGMCC 1.12859</strain>
    </source>
</reference>
<evidence type="ECO:0000256" key="1">
    <source>
        <dbReference type="SAM" id="MobiDB-lite"/>
    </source>
</evidence>
<evidence type="ECO:0000313" key="4">
    <source>
        <dbReference type="Proteomes" id="UP001596435"/>
    </source>
</evidence>
<dbReference type="Proteomes" id="UP001596435">
    <property type="component" value="Unassembled WGS sequence"/>
</dbReference>
<dbReference type="EMBL" id="JBHTAJ010000013">
    <property type="protein sequence ID" value="MFC7179745.1"/>
    <property type="molecule type" value="Genomic_DNA"/>
</dbReference>
<evidence type="ECO:0000313" key="3">
    <source>
        <dbReference type="EMBL" id="MFC7179745.1"/>
    </source>
</evidence>
<sequence>MSAPATDDGTVPGPADAPDGAAALAEVRRRLRDLLGPTTVTACEQLKGGWYNTPQLLELGDGRRMVLKTAPDADTPALTHEQGLLGTEQLFHRLAADAGLPVPTVRHHEPAGATAPAEWLLLDHLDGTTWEAAQARIGASDRAALRHRPGELAATVAGVTGPVFGYPQPVRGLAAADWPTAFAGMLHAVLADAERFGVALPVPEAVLADLPARFAAELAEVRRPALVHFDAWEGNILLDGTPLDGEAGEAADGPVDGAGGAEGTGPRIVGQIDGERAFFGDPLAELVGLDPLGAAEDDPDLLAGYRTVDPAFAVDDTARVRLALYRIHLALIMRVEAAPRGYEGPHRDWLTAWSGERVTAQLRLLDTAAAAAATAD</sequence>
<feature type="compositionally biased region" description="Low complexity" evidence="1">
    <location>
        <begin position="244"/>
        <end position="255"/>
    </location>
</feature>